<organism evidence="2 3">
    <name type="scientific">Bifidobacterium choloepi</name>
    <dbReference type="NCBI Taxonomy" id="2614131"/>
    <lineage>
        <taxon>Bacteria</taxon>
        <taxon>Bacillati</taxon>
        <taxon>Actinomycetota</taxon>
        <taxon>Actinomycetes</taxon>
        <taxon>Bifidobacteriales</taxon>
        <taxon>Bifidobacteriaceae</taxon>
        <taxon>Bifidobacterium</taxon>
    </lineage>
</organism>
<feature type="transmembrane region" description="Helical" evidence="1">
    <location>
        <begin position="20"/>
        <end position="43"/>
    </location>
</feature>
<reference evidence="2 3" key="1">
    <citation type="submission" date="2019-09" db="EMBL/GenBank/DDBJ databases">
        <title>Phylogenetic characterization of a novel taxon of the genus Bifidobacterium: Bifidobacterium choloepi sp. nov.</title>
        <authorList>
            <person name="Modesto M."/>
            <person name="Satti M."/>
        </authorList>
    </citation>
    <scope>NUCLEOTIDE SEQUENCE [LARGE SCALE GENOMIC DNA]</scope>
    <source>
        <strain evidence="2 3">BRDM6</strain>
    </source>
</reference>
<keyword evidence="3" id="KW-1185">Reference proteome</keyword>
<proteinExistence type="predicted"/>
<gene>
    <name evidence="2" type="ORF">F6S87_08125</name>
</gene>
<accession>A0A6I5N1R1</accession>
<protein>
    <submittedName>
        <fullName evidence="2">DUF624 domain-containing protein</fullName>
    </submittedName>
</protein>
<dbReference type="Pfam" id="PF04854">
    <property type="entry name" value="DUF624"/>
    <property type="match status" value="1"/>
</dbReference>
<feature type="transmembrane region" description="Helical" evidence="1">
    <location>
        <begin position="74"/>
        <end position="94"/>
    </location>
</feature>
<comment type="caution">
    <text evidence="2">The sequence shown here is derived from an EMBL/GenBank/DDBJ whole genome shotgun (WGS) entry which is preliminary data.</text>
</comment>
<evidence type="ECO:0000256" key="1">
    <source>
        <dbReference type="SAM" id="Phobius"/>
    </source>
</evidence>
<feature type="transmembrane region" description="Helical" evidence="1">
    <location>
        <begin position="132"/>
        <end position="165"/>
    </location>
</feature>
<dbReference type="AlphaFoldDB" id="A0A6I5N1R1"/>
<feature type="transmembrane region" description="Helical" evidence="1">
    <location>
        <begin position="100"/>
        <end position="120"/>
    </location>
</feature>
<sequence>MHFLSADSKFMTAWTNLTDAIWINILMLITSIPVVTIGASLAAGETAIRKMHNSEGHLTKAYFRAFRENFAKATGYWLILLVTGVALLYSWVVLQVTPLLIPKIAFTLLWAVCFEWVFALQARFENSFGRTLANSFIFGISYVWATLSMLFIDLVVVALVVAAWFLLPQSLFLVAVFGYGSILTLHVPIQEYIFRKHIHVPAAPAAEPVREKSLADIMAEKRAQA</sequence>
<dbReference type="RefSeq" id="WP_163228151.1">
    <property type="nucleotide sequence ID" value="NZ_VYSG01000004.1"/>
</dbReference>
<keyword evidence="1" id="KW-0812">Transmembrane</keyword>
<keyword evidence="1" id="KW-1133">Transmembrane helix</keyword>
<name>A0A6I5N1R1_9BIFI</name>
<evidence type="ECO:0000313" key="2">
    <source>
        <dbReference type="EMBL" id="NEG70557.1"/>
    </source>
</evidence>
<dbReference type="Proteomes" id="UP000469292">
    <property type="component" value="Unassembled WGS sequence"/>
</dbReference>
<feature type="transmembrane region" description="Helical" evidence="1">
    <location>
        <begin position="171"/>
        <end position="189"/>
    </location>
</feature>
<keyword evidence="1" id="KW-0472">Membrane</keyword>
<dbReference type="InterPro" id="IPR006938">
    <property type="entry name" value="DUF624"/>
</dbReference>
<evidence type="ECO:0000313" key="3">
    <source>
        <dbReference type="Proteomes" id="UP000469292"/>
    </source>
</evidence>
<dbReference type="EMBL" id="VYSG01000004">
    <property type="protein sequence ID" value="NEG70557.1"/>
    <property type="molecule type" value="Genomic_DNA"/>
</dbReference>